<keyword evidence="3" id="KW-1185">Reference proteome</keyword>
<keyword evidence="1" id="KW-0732">Signal</keyword>
<evidence type="ECO:0000313" key="2">
    <source>
        <dbReference type="EMBL" id="QMV43068.1"/>
    </source>
</evidence>
<dbReference type="EMBL" id="CP041969">
    <property type="protein sequence ID" value="QMV43068.1"/>
    <property type="molecule type" value="Genomic_DNA"/>
</dbReference>
<evidence type="ECO:0000313" key="3">
    <source>
        <dbReference type="Proteomes" id="UP000515679"/>
    </source>
</evidence>
<evidence type="ECO:0000256" key="1">
    <source>
        <dbReference type="SAM" id="SignalP"/>
    </source>
</evidence>
<dbReference type="KEGG" id="cchl:FPL14_19165"/>
<dbReference type="PROSITE" id="PS51257">
    <property type="entry name" value="PROKAR_LIPOPROTEIN"/>
    <property type="match status" value="1"/>
</dbReference>
<organism evidence="2 3">
    <name type="scientific">Cohnella cholangitidis</name>
    <dbReference type="NCBI Taxonomy" id="2598458"/>
    <lineage>
        <taxon>Bacteria</taxon>
        <taxon>Bacillati</taxon>
        <taxon>Bacillota</taxon>
        <taxon>Bacilli</taxon>
        <taxon>Bacillales</taxon>
        <taxon>Paenibacillaceae</taxon>
        <taxon>Cohnella</taxon>
    </lineage>
</organism>
<name>A0A7G5C1I4_9BACL</name>
<feature type="chain" id="PRO_5038634558" evidence="1">
    <location>
        <begin position="22"/>
        <end position="172"/>
    </location>
</feature>
<dbReference type="Proteomes" id="UP000515679">
    <property type="component" value="Chromosome"/>
</dbReference>
<protein>
    <submittedName>
        <fullName evidence="2">Uncharacterized protein</fullName>
    </submittedName>
</protein>
<accession>A0A7G5C1I4</accession>
<gene>
    <name evidence="2" type="ORF">FPL14_19165</name>
</gene>
<proteinExistence type="predicted"/>
<dbReference type="RefSeq" id="WP_182299300.1">
    <property type="nucleotide sequence ID" value="NZ_CP041969.1"/>
</dbReference>
<reference evidence="2 3" key="1">
    <citation type="submission" date="2019-07" db="EMBL/GenBank/DDBJ databases">
        <authorList>
            <person name="Kim J.K."/>
            <person name="Cheong H.-M."/>
            <person name="Choi Y."/>
            <person name="Hwang K.J."/>
            <person name="Lee S."/>
            <person name="Choi C."/>
        </authorList>
    </citation>
    <scope>NUCLEOTIDE SEQUENCE [LARGE SCALE GENOMIC DNA]</scope>
    <source>
        <strain evidence="2 3">KS 22</strain>
    </source>
</reference>
<sequence length="172" mass="18882">MKKVLILLAMAWLLVSCSANSTNADSSPLDYIDQVNSTDLTAEQGGIASLGGSEEELKKQRGEPKMRMEPDKSTVILEYEDYQYSVIDGKVAGYMIVKPGIPTARQVQVGDAEARIAEMYGKDFFKRNQGDIALIGYVDKNNRKLMELSIIQDKVAAIVVSDLSVFVPSQGK</sequence>
<dbReference type="AlphaFoldDB" id="A0A7G5C1I4"/>
<feature type="signal peptide" evidence="1">
    <location>
        <begin position="1"/>
        <end position="21"/>
    </location>
</feature>